<sequence>MDGSDNEENEQFLQHHDDDDPSSCKHRPRRTLLLHTIFFILYVCFTAIVLFAYPLHSSIPRLNTLTLSGEPLALRWQRFVLSEESPYAGPPSKDIDRAWTKLLDHVNLRASDRELASSNQTSVQLPSGQGSLVWMDKYLRQWIYRDHYHPEVSPEETLHWLLHIDHCLDLIRQALMCRADTSLMTFHWAADRREPMLKLESPEHVCVDWKDLMEKVESRRVSDADMAVLTNPNLAPDGI</sequence>
<proteinExistence type="predicted"/>
<comment type="caution">
    <text evidence="1">The sequence shown here is derived from an EMBL/GenBank/DDBJ whole genome shotgun (WGS) entry which is preliminary data.</text>
</comment>
<organism evidence="1 2">
    <name type="scientific">Hypoxylon rubiginosum</name>
    <dbReference type="NCBI Taxonomy" id="110542"/>
    <lineage>
        <taxon>Eukaryota</taxon>
        <taxon>Fungi</taxon>
        <taxon>Dikarya</taxon>
        <taxon>Ascomycota</taxon>
        <taxon>Pezizomycotina</taxon>
        <taxon>Sordariomycetes</taxon>
        <taxon>Xylariomycetidae</taxon>
        <taxon>Xylariales</taxon>
        <taxon>Hypoxylaceae</taxon>
        <taxon>Hypoxylon</taxon>
    </lineage>
</organism>
<gene>
    <name evidence="1" type="ORF">F4820DRAFT_464325</name>
</gene>
<name>A0ACB9ZC68_9PEZI</name>
<evidence type="ECO:0000313" key="2">
    <source>
        <dbReference type="Proteomes" id="UP001497700"/>
    </source>
</evidence>
<evidence type="ECO:0000313" key="1">
    <source>
        <dbReference type="EMBL" id="KAI4869228.1"/>
    </source>
</evidence>
<dbReference type="Proteomes" id="UP001497700">
    <property type="component" value="Unassembled WGS sequence"/>
</dbReference>
<accession>A0ACB9ZC68</accession>
<dbReference type="EMBL" id="MU393432">
    <property type="protein sequence ID" value="KAI4869228.1"/>
    <property type="molecule type" value="Genomic_DNA"/>
</dbReference>
<reference evidence="1 2" key="1">
    <citation type="journal article" date="2022" name="New Phytol.">
        <title>Ecological generalism drives hyperdiversity of secondary metabolite gene clusters in xylarialean endophytes.</title>
        <authorList>
            <person name="Franco M.E.E."/>
            <person name="Wisecaver J.H."/>
            <person name="Arnold A.E."/>
            <person name="Ju Y.M."/>
            <person name="Slot J.C."/>
            <person name="Ahrendt S."/>
            <person name="Moore L.P."/>
            <person name="Eastman K.E."/>
            <person name="Scott K."/>
            <person name="Konkel Z."/>
            <person name="Mondo S.J."/>
            <person name="Kuo A."/>
            <person name="Hayes R.D."/>
            <person name="Haridas S."/>
            <person name="Andreopoulos B."/>
            <person name="Riley R."/>
            <person name="LaButti K."/>
            <person name="Pangilinan J."/>
            <person name="Lipzen A."/>
            <person name="Amirebrahimi M."/>
            <person name="Yan J."/>
            <person name="Adam C."/>
            <person name="Keymanesh K."/>
            <person name="Ng V."/>
            <person name="Louie K."/>
            <person name="Northen T."/>
            <person name="Drula E."/>
            <person name="Henrissat B."/>
            <person name="Hsieh H.M."/>
            <person name="Youens-Clark K."/>
            <person name="Lutzoni F."/>
            <person name="Miadlikowska J."/>
            <person name="Eastwood D.C."/>
            <person name="Hamelin R.C."/>
            <person name="Grigoriev I.V."/>
            <person name="U'Ren J.M."/>
        </authorList>
    </citation>
    <scope>NUCLEOTIDE SEQUENCE [LARGE SCALE GENOMIC DNA]</scope>
    <source>
        <strain evidence="1 2">CBS 119005</strain>
    </source>
</reference>
<keyword evidence="2" id="KW-1185">Reference proteome</keyword>
<protein>
    <submittedName>
        <fullName evidence="1">Uncharacterized protein</fullName>
    </submittedName>
</protein>